<dbReference type="EMBL" id="CP072133">
    <property type="protein sequence ID" value="QTH72895.1"/>
    <property type="molecule type" value="Genomic_DNA"/>
</dbReference>
<accession>A0A975HP47</accession>
<proteinExistence type="inferred from homology"/>
<dbReference type="Pfam" id="PF13561">
    <property type="entry name" value="adh_short_C2"/>
    <property type="match status" value="1"/>
</dbReference>
<dbReference type="GO" id="GO:0016491">
    <property type="term" value="F:oxidoreductase activity"/>
    <property type="evidence" value="ECO:0007669"/>
    <property type="project" value="UniProtKB-KW"/>
</dbReference>
<dbReference type="Gene3D" id="3.40.50.720">
    <property type="entry name" value="NAD(P)-binding Rossmann-like Domain"/>
    <property type="match status" value="1"/>
</dbReference>
<reference evidence="3" key="1">
    <citation type="submission" date="2021-03" db="EMBL/GenBank/DDBJ databases">
        <title>Complete Genome of Pseudoalteromonas xiamenensis STKMTI.2, a new potential marine bacterium producing anti-Vibrio compounds.</title>
        <authorList>
            <person name="Handayani D.P."/>
            <person name="Isnansetyo A."/>
            <person name="Istiqomah I."/>
            <person name="Jumina J."/>
        </authorList>
    </citation>
    <scope>NUCLEOTIDE SEQUENCE</scope>
    <source>
        <strain evidence="3">STKMTI.2</strain>
    </source>
</reference>
<evidence type="ECO:0000313" key="4">
    <source>
        <dbReference type="Proteomes" id="UP000664904"/>
    </source>
</evidence>
<evidence type="ECO:0000256" key="1">
    <source>
        <dbReference type="ARBA" id="ARBA00006484"/>
    </source>
</evidence>
<dbReference type="RefSeq" id="WP_208844517.1">
    <property type="nucleotide sequence ID" value="NZ_CP072133.1"/>
</dbReference>
<dbReference type="PROSITE" id="PS00061">
    <property type="entry name" value="ADH_SHORT"/>
    <property type="match status" value="1"/>
</dbReference>
<name>A0A975HP47_9GAMM</name>
<gene>
    <name evidence="3" type="ORF">J5O05_11085</name>
</gene>
<dbReference type="InterPro" id="IPR002347">
    <property type="entry name" value="SDR_fam"/>
</dbReference>
<organism evidence="3 4">
    <name type="scientific">Pseudoalteromonas xiamenensis</name>
    <dbReference type="NCBI Taxonomy" id="882626"/>
    <lineage>
        <taxon>Bacteria</taxon>
        <taxon>Pseudomonadati</taxon>
        <taxon>Pseudomonadota</taxon>
        <taxon>Gammaproteobacteria</taxon>
        <taxon>Alteromonadales</taxon>
        <taxon>Pseudoalteromonadaceae</taxon>
        <taxon>Pseudoalteromonas</taxon>
    </lineage>
</organism>
<sequence length="128" mass="13429">MQCESHGGAIVNTSSWLSNGGLIGSTAYSASKAGMDGIIRPAALELAQYGIRINNINPGGVDTEMTREAFQHDEQVLSTFAKSHPLGKLASSEEIAELAAYLLSDRARNITGQAIFTDGGYAIAGQRG</sequence>
<dbReference type="PRINTS" id="PR00081">
    <property type="entry name" value="GDHRDH"/>
</dbReference>
<dbReference type="InterPro" id="IPR036291">
    <property type="entry name" value="NAD(P)-bd_dom_sf"/>
</dbReference>
<keyword evidence="2" id="KW-0560">Oxidoreductase</keyword>
<dbReference type="KEGG" id="pxi:J5O05_11085"/>
<dbReference type="CDD" id="cd05233">
    <property type="entry name" value="SDR_c"/>
    <property type="match status" value="1"/>
</dbReference>
<dbReference type="Proteomes" id="UP000664904">
    <property type="component" value="Chromosome"/>
</dbReference>
<evidence type="ECO:0000313" key="3">
    <source>
        <dbReference type="EMBL" id="QTH72895.1"/>
    </source>
</evidence>
<dbReference type="PANTHER" id="PTHR43477:SF1">
    <property type="entry name" value="DIHYDROANTICAPSIN 7-DEHYDROGENASE"/>
    <property type="match status" value="1"/>
</dbReference>
<comment type="similarity">
    <text evidence="1">Belongs to the short-chain dehydrogenases/reductases (SDR) family.</text>
</comment>
<dbReference type="PANTHER" id="PTHR43477">
    <property type="entry name" value="DIHYDROANTICAPSIN 7-DEHYDROGENASE"/>
    <property type="match status" value="1"/>
</dbReference>
<dbReference type="SUPFAM" id="SSF51735">
    <property type="entry name" value="NAD(P)-binding Rossmann-fold domains"/>
    <property type="match status" value="1"/>
</dbReference>
<dbReference type="InterPro" id="IPR051122">
    <property type="entry name" value="SDR_DHRS6-like"/>
</dbReference>
<dbReference type="AlphaFoldDB" id="A0A975HP47"/>
<keyword evidence="4" id="KW-1185">Reference proteome</keyword>
<protein>
    <submittedName>
        <fullName evidence="3">SDR family oxidoreductase</fullName>
    </submittedName>
</protein>
<dbReference type="InterPro" id="IPR020904">
    <property type="entry name" value="Sc_DH/Rdtase_CS"/>
</dbReference>
<evidence type="ECO:0000256" key="2">
    <source>
        <dbReference type="ARBA" id="ARBA00023002"/>
    </source>
</evidence>